<feature type="region of interest" description="Disordered" evidence="1">
    <location>
        <begin position="535"/>
        <end position="563"/>
    </location>
</feature>
<dbReference type="SMART" id="SM00751">
    <property type="entry name" value="BSD"/>
    <property type="match status" value="2"/>
</dbReference>
<evidence type="ECO:0000313" key="4">
    <source>
        <dbReference type="Proteomes" id="UP000290189"/>
    </source>
</evidence>
<geneLocation type="mitochondrion" evidence="3"/>
<feature type="region of interest" description="Disordered" evidence="1">
    <location>
        <begin position="91"/>
        <end position="119"/>
    </location>
</feature>
<organism evidence="3 4">
    <name type="scientific">Plasmodiophora brassicae</name>
    <name type="common">Clubroot disease agent</name>
    <dbReference type="NCBI Taxonomy" id="37360"/>
    <lineage>
        <taxon>Eukaryota</taxon>
        <taxon>Sar</taxon>
        <taxon>Rhizaria</taxon>
        <taxon>Endomyxa</taxon>
        <taxon>Phytomyxea</taxon>
        <taxon>Plasmodiophorida</taxon>
        <taxon>Plasmodiophoridae</taxon>
        <taxon>Plasmodiophora</taxon>
    </lineage>
</organism>
<dbReference type="GO" id="GO:0006351">
    <property type="term" value="P:DNA-templated transcription"/>
    <property type="evidence" value="ECO:0007669"/>
    <property type="project" value="InterPro"/>
</dbReference>
<dbReference type="InterPro" id="IPR005607">
    <property type="entry name" value="BSD_dom"/>
</dbReference>
<dbReference type="InterPro" id="IPR035925">
    <property type="entry name" value="BSD_dom_sf"/>
</dbReference>
<dbReference type="EMBL" id="OVEO01000005">
    <property type="protein sequence ID" value="SPQ96409.1"/>
    <property type="molecule type" value="Genomic_DNA"/>
</dbReference>
<accession>A0A3P3Y8B7</accession>
<gene>
    <name evidence="3" type="ORF">PLBR_LOCUS3624</name>
</gene>
<feature type="compositionally biased region" description="Low complexity" evidence="1">
    <location>
        <begin position="91"/>
        <end position="101"/>
    </location>
</feature>
<sequence length="563" mass="61895">MASSGVLLSLTGVQHKKNPGQLLVTTDRVVFCSTDAKKLSVGRASITGCVANRSAPYKAQMSTAAKAYVFVFPDEPSRDQFVAVVKSAPSRSAPASSASPAPTVPPSPAPAWESSPPAITSASTEAQIRALLLARDPQLRRAYQEVVEQGKIISSAEFWRSRQHLIELERHSTQAQRVGLSSAMLSAVPIADATQPGPSGSTIAYTLSAGAIAEILAKHGAVRRAYEDQVPDKMSETEFWTKYFQSQYFRRARQQFVGADADADAVIQPMHDIFSRFEAAPKETDRDADLKADLPVDRFVDLTLLDPDREDRLLHPKVLPASVRDKQRHELITEFNQHSRVVLRTAGRITDSQPLDMADSAAVPAHEIQLATGGQAETVTPLSETAQDAVRQAFLHHVDSSVGAGPDSQQRATYLSGVITRLSQDCRITEQQAATQRSGTFVIFNRQRGLDEKVPDKILDAVRSRAVKASELLRHFWGCFPVHDADARARLERYTTALAALDADIQKLRRKLHDNNYSVFVPMFDATMRMLQEAAERGQEALQAAKDHTGRHVPPEAKRLRVE</sequence>
<evidence type="ECO:0000256" key="1">
    <source>
        <dbReference type="SAM" id="MobiDB-lite"/>
    </source>
</evidence>
<dbReference type="Gene3D" id="6.10.140.1200">
    <property type="match status" value="1"/>
</dbReference>
<dbReference type="GO" id="GO:0006289">
    <property type="term" value="P:nucleotide-excision repair"/>
    <property type="evidence" value="ECO:0007669"/>
    <property type="project" value="InterPro"/>
</dbReference>
<reference evidence="3 4" key="1">
    <citation type="submission" date="2018-03" db="EMBL/GenBank/DDBJ databases">
        <authorList>
            <person name="Fogelqvist J."/>
        </authorList>
    </citation>
    <scope>NUCLEOTIDE SEQUENCE [LARGE SCALE GENOMIC DNA]</scope>
</reference>
<protein>
    <recommendedName>
        <fullName evidence="2">BSD domain-containing protein</fullName>
    </recommendedName>
</protein>
<dbReference type="Pfam" id="PF03909">
    <property type="entry name" value="BSD"/>
    <property type="match status" value="1"/>
</dbReference>
<keyword evidence="3" id="KW-0496">Mitochondrion</keyword>
<dbReference type="GO" id="GO:0000439">
    <property type="term" value="C:transcription factor TFIIH core complex"/>
    <property type="evidence" value="ECO:0007669"/>
    <property type="project" value="InterPro"/>
</dbReference>
<evidence type="ECO:0000259" key="2">
    <source>
        <dbReference type="PROSITE" id="PS50858"/>
    </source>
</evidence>
<dbReference type="Proteomes" id="UP000290189">
    <property type="component" value="Unassembled WGS sequence"/>
</dbReference>
<proteinExistence type="predicted"/>
<dbReference type="InterPro" id="IPR027079">
    <property type="entry name" value="Tfb1/GTF2H1"/>
</dbReference>
<dbReference type="SUPFAM" id="SSF140383">
    <property type="entry name" value="BSD domain-like"/>
    <property type="match status" value="2"/>
</dbReference>
<evidence type="ECO:0000313" key="3">
    <source>
        <dbReference type="EMBL" id="SPQ96409.1"/>
    </source>
</evidence>
<feature type="domain" description="BSD" evidence="2">
    <location>
        <begin position="212"/>
        <end position="251"/>
    </location>
</feature>
<dbReference type="PANTHER" id="PTHR12856">
    <property type="entry name" value="TRANSCRIPTION INITIATION FACTOR IIH-RELATED"/>
    <property type="match status" value="1"/>
</dbReference>
<dbReference type="PROSITE" id="PS50858">
    <property type="entry name" value="BSD"/>
    <property type="match status" value="1"/>
</dbReference>
<dbReference type="AlphaFoldDB" id="A0A3P3Y8B7"/>
<dbReference type="Gene3D" id="1.10.3970.10">
    <property type="entry name" value="BSD domain"/>
    <property type="match status" value="1"/>
</dbReference>
<name>A0A3P3Y8B7_PLABS</name>